<dbReference type="AlphaFoldDB" id="A0A917FN72"/>
<dbReference type="RefSeq" id="WP_188542792.1">
    <property type="nucleotide sequence ID" value="NZ_BMCU01000001.1"/>
</dbReference>
<dbReference type="Proteomes" id="UP000654257">
    <property type="component" value="Unassembled WGS sequence"/>
</dbReference>
<evidence type="ECO:0000256" key="1">
    <source>
        <dbReference type="SAM" id="SignalP"/>
    </source>
</evidence>
<feature type="signal peptide" evidence="1">
    <location>
        <begin position="1"/>
        <end position="29"/>
    </location>
</feature>
<evidence type="ECO:0000313" key="3">
    <source>
        <dbReference type="Proteomes" id="UP000654257"/>
    </source>
</evidence>
<feature type="chain" id="PRO_5038080330" evidence="1">
    <location>
        <begin position="30"/>
        <end position="103"/>
    </location>
</feature>
<dbReference type="EMBL" id="BMCU01000001">
    <property type="protein sequence ID" value="GGF91062.1"/>
    <property type="molecule type" value="Genomic_DNA"/>
</dbReference>
<sequence>MKRVSRLAVPITAAAIAVTALFGAPFASAAPATICQYKVSNSPNGLFIRSAPNSTAHTMDKVPNGTAGVGSLATTNGFRSFRGGWASAAYLTLVSGTCVSIGT</sequence>
<protein>
    <submittedName>
        <fullName evidence="2">Uncharacterized protein</fullName>
    </submittedName>
</protein>
<evidence type="ECO:0000313" key="2">
    <source>
        <dbReference type="EMBL" id="GGF91062.1"/>
    </source>
</evidence>
<gene>
    <name evidence="2" type="ORF">GCM10007304_01260</name>
</gene>
<keyword evidence="1" id="KW-0732">Signal</keyword>
<reference evidence="2" key="2">
    <citation type="submission" date="2020-09" db="EMBL/GenBank/DDBJ databases">
        <authorList>
            <person name="Sun Q."/>
            <person name="Sedlacek I."/>
        </authorList>
    </citation>
    <scope>NUCLEOTIDE SEQUENCE</scope>
    <source>
        <strain evidence="2">CCM 7905</strain>
    </source>
</reference>
<keyword evidence="3" id="KW-1185">Reference proteome</keyword>
<proteinExistence type="predicted"/>
<comment type="caution">
    <text evidence="2">The sequence shown here is derived from an EMBL/GenBank/DDBJ whole genome shotgun (WGS) entry which is preliminary data.</text>
</comment>
<reference evidence="2" key="1">
    <citation type="journal article" date="2014" name="Int. J. Syst. Evol. Microbiol.">
        <title>Complete genome sequence of Corynebacterium casei LMG S-19264T (=DSM 44701T), isolated from a smear-ripened cheese.</title>
        <authorList>
            <consortium name="US DOE Joint Genome Institute (JGI-PGF)"/>
            <person name="Walter F."/>
            <person name="Albersmeier A."/>
            <person name="Kalinowski J."/>
            <person name="Ruckert C."/>
        </authorList>
    </citation>
    <scope>NUCLEOTIDE SEQUENCE</scope>
    <source>
        <strain evidence="2">CCM 7905</strain>
    </source>
</reference>
<accession>A0A917FN72</accession>
<organism evidence="2 3">
    <name type="scientific">Rhodococcoides trifolii</name>
    <dbReference type="NCBI Taxonomy" id="908250"/>
    <lineage>
        <taxon>Bacteria</taxon>
        <taxon>Bacillati</taxon>
        <taxon>Actinomycetota</taxon>
        <taxon>Actinomycetes</taxon>
        <taxon>Mycobacteriales</taxon>
        <taxon>Nocardiaceae</taxon>
        <taxon>Rhodococcoides</taxon>
    </lineage>
</organism>
<name>A0A917FN72_9NOCA</name>